<dbReference type="PANTHER" id="PTHR45717:SF57">
    <property type="entry name" value="PENTACOTRIPEPTIDE-REPEAT REGION OF PRORP DOMAIN-CONTAINING PROTEIN"/>
    <property type="match status" value="1"/>
</dbReference>
<dbReference type="InterPro" id="IPR011990">
    <property type="entry name" value="TPR-like_helical_dom_sf"/>
</dbReference>
<proteinExistence type="inferred from homology"/>
<gene>
    <name evidence="4" type="ORF">Nepgr_028777</name>
</gene>
<name>A0AAD3TCX0_NEPGR</name>
<dbReference type="PANTHER" id="PTHR45717">
    <property type="entry name" value="OS12G0527900 PROTEIN"/>
    <property type="match status" value="1"/>
</dbReference>
<evidence type="ECO:0000256" key="3">
    <source>
        <dbReference type="PROSITE-ProRule" id="PRU00708"/>
    </source>
</evidence>
<evidence type="ECO:0008006" key="6">
    <source>
        <dbReference type="Google" id="ProtNLM"/>
    </source>
</evidence>
<protein>
    <recommendedName>
        <fullName evidence="6">Pentatricopeptide repeat-containing protein</fullName>
    </recommendedName>
</protein>
<dbReference type="Gene3D" id="1.25.40.10">
    <property type="entry name" value="Tetratricopeptide repeat domain"/>
    <property type="match status" value="2"/>
</dbReference>
<evidence type="ECO:0000256" key="2">
    <source>
        <dbReference type="ARBA" id="ARBA00022737"/>
    </source>
</evidence>
<dbReference type="Pfam" id="PF01535">
    <property type="entry name" value="PPR"/>
    <property type="match status" value="2"/>
</dbReference>
<dbReference type="EMBL" id="BSYO01000032">
    <property type="protein sequence ID" value="GMH26934.1"/>
    <property type="molecule type" value="Genomic_DNA"/>
</dbReference>
<dbReference type="InterPro" id="IPR002885">
    <property type="entry name" value="PPR_rpt"/>
</dbReference>
<evidence type="ECO:0000256" key="1">
    <source>
        <dbReference type="ARBA" id="ARBA00007626"/>
    </source>
</evidence>
<dbReference type="Proteomes" id="UP001279734">
    <property type="component" value="Unassembled WGS sequence"/>
</dbReference>
<dbReference type="NCBIfam" id="TIGR00756">
    <property type="entry name" value="PPR"/>
    <property type="match status" value="1"/>
</dbReference>
<evidence type="ECO:0000313" key="4">
    <source>
        <dbReference type="EMBL" id="GMH26934.1"/>
    </source>
</evidence>
<dbReference type="GO" id="GO:0003729">
    <property type="term" value="F:mRNA binding"/>
    <property type="evidence" value="ECO:0007669"/>
    <property type="project" value="UniProtKB-ARBA"/>
</dbReference>
<comment type="similarity">
    <text evidence="1">Belongs to the PPR family. P subfamily.</text>
</comment>
<reference evidence="4" key="1">
    <citation type="submission" date="2023-05" db="EMBL/GenBank/DDBJ databases">
        <title>Nepenthes gracilis genome sequencing.</title>
        <authorList>
            <person name="Fukushima K."/>
        </authorList>
    </citation>
    <scope>NUCLEOTIDE SEQUENCE</scope>
    <source>
        <strain evidence="4">SING2019-196</strain>
    </source>
</reference>
<dbReference type="PROSITE" id="PS51375">
    <property type="entry name" value="PPR"/>
    <property type="match status" value="2"/>
</dbReference>
<dbReference type="SUPFAM" id="SSF48452">
    <property type="entry name" value="TPR-like"/>
    <property type="match status" value="1"/>
</dbReference>
<feature type="repeat" description="PPR" evidence="3">
    <location>
        <begin position="177"/>
        <end position="211"/>
    </location>
</feature>
<organism evidence="4 5">
    <name type="scientific">Nepenthes gracilis</name>
    <name type="common">Slender pitcher plant</name>
    <dbReference type="NCBI Taxonomy" id="150966"/>
    <lineage>
        <taxon>Eukaryota</taxon>
        <taxon>Viridiplantae</taxon>
        <taxon>Streptophyta</taxon>
        <taxon>Embryophyta</taxon>
        <taxon>Tracheophyta</taxon>
        <taxon>Spermatophyta</taxon>
        <taxon>Magnoliopsida</taxon>
        <taxon>eudicotyledons</taxon>
        <taxon>Gunneridae</taxon>
        <taxon>Pentapetalae</taxon>
        <taxon>Caryophyllales</taxon>
        <taxon>Nepenthaceae</taxon>
        <taxon>Nepenthes</taxon>
    </lineage>
</organism>
<dbReference type="Pfam" id="PF13041">
    <property type="entry name" value="PPR_2"/>
    <property type="match status" value="1"/>
</dbReference>
<keyword evidence="2" id="KW-0677">Repeat</keyword>
<evidence type="ECO:0000313" key="5">
    <source>
        <dbReference type="Proteomes" id="UP001279734"/>
    </source>
</evidence>
<comment type="caution">
    <text evidence="4">The sequence shown here is derived from an EMBL/GenBank/DDBJ whole genome shotgun (WGS) entry which is preliminary data.</text>
</comment>
<feature type="repeat" description="PPR" evidence="3">
    <location>
        <begin position="354"/>
        <end position="388"/>
    </location>
</feature>
<sequence>MKLPLPSSLNLRSGFCVRRLTKRFSCSTETLTTAAAKYSRVDSLYRRISPIGDPKVSIVPVLDQWVKEGKEVHREQLRDIIKGLRSYKRFKHALEISQWMTDKRYIPLSPSDVAARLGLIYRVRGLEEAEKYFSNVPRQLKGFDVYIALLGCYSHEKFVEKAEAVMQMLRDMGSTKSPLPYNILMNLYYQLGNWEKLDTLMHEMEENGIYFDLYTYTIRLSAYAAASNTKGIDDIVGMMETDSRIALNWNAYAIAASGYLKVRLVERALAMVKKVEKMISKAKGKKFAFSFLLNVYAEMGKKDEVLRLWRLYKKEEKINNKGYISMVVALLKLDDIEVAEKIFDEWESEKLFYDFKILNLLVAAYCRKGLLDKAEVLVERGVSNGGQPSKDTWLILAGAYLENNQILKAMEAMKNGISVCPPGSRPAKVNLETCLEYLEGKGDVEGSADFIESIRLEGIFSEAAREKLLVYVRHGNLNPNKDITTRTTKP</sequence>
<dbReference type="AlphaFoldDB" id="A0AAD3TCX0"/>
<dbReference type="GO" id="GO:0005739">
    <property type="term" value="C:mitochondrion"/>
    <property type="evidence" value="ECO:0007669"/>
    <property type="project" value="TreeGrafter"/>
</dbReference>
<keyword evidence="5" id="KW-1185">Reference proteome</keyword>
<accession>A0AAD3TCX0</accession>